<dbReference type="EMBL" id="JBHMAA010000037">
    <property type="protein sequence ID" value="MFB9952722.1"/>
    <property type="molecule type" value="Genomic_DNA"/>
</dbReference>
<dbReference type="SUPFAM" id="SSF56349">
    <property type="entry name" value="DNA breaking-rejoining enzymes"/>
    <property type="match status" value="1"/>
</dbReference>
<evidence type="ECO:0000313" key="3">
    <source>
        <dbReference type="EMBL" id="MFB9952722.1"/>
    </source>
</evidence>
<name>A0ABV6AQB2_9HYPH</name>
<dbReference type="Gene3D" id="1.10.443.10">
    <property type="entry name" value="Intergrase catalytic core"/>
    <property type="match status" value="1"/>
</dbReference>
<feature type="domain" description="Tyr recombinase" evidence="2">
    <location>
        <begin position="221"/>
        <end position="494"/>
    </location>
</feature>
<evidence type="ECO:0000259" key="2">
    <source>
        <dbReference type="PROSITE" id="PS51898"/>
    </source>
</evidence>
<protein>
    <recommendedName>
        <fullName evidence="2">Tyr recombinase domain-containing protein</fullName>
    </recommendedName>
</protein>
<dbReference type="InterPro" id="IPR002104">
    <property type="entry name" value="Integrase_catalytic"/>
</dbReference>
<organism evidence="3 4">
    <name type="scientific">Rhizobium puerariae</name>
    <dbReference type="NCBI Taxonomy" id="1585791"/>
    <lineage>
        <taxon>Bacteria</taxon>
        <taxon>Pseudomonadati</taxon>
        <taxon>Pseudomonadota</taxon>
        <taxon>Alphaproteobacteria</taxon>
        <taxon>Hyphomicrobiales</taxon>
        <taxon>Rhizobiaceae</taxon>
        <taxon>Rhizobium/Agrobacterium group</taxon>
        <taxon>Rhizobium</taxon>
    </lineage>
</organism>
<accession>A0ABV6AQB2</accession>
<evidence type="ECO:0000313" key="4">
    <source>
        <dbReference type="Proteomes" id="UP001589692"/>
    </source>
</evidence>
<keyword evidence="4" id="KW-1185">Reference proteome</keyword>
<proteinExistence type="predicted"/>
<reference evidence="3 4" key="1">
    <citation type="submission" date="2024-09" db="EMBL/GenBank/DDBJ databases">
        <authorList>
            <person name="Sun Q."/>
            <person name="Mori K."/>
        </authorList>
    </citation>
    <scope>NUCLEOTIDE SEQUENCE [LARGE SCALE GENOMIC DNA]</scope>
    <source>
        <strain evidence="3 4">TBRC 4938</strain>
    </source>
</reference>
<dbReference type="InterPro" id="IPR013762">
    <property type="entry name" value="Integrase-like_cat_sf"/>
</dbReference>
<comment type="caution">
    <text evidence="3">The sequence shown here is derived from an EMBL/GenBank/DDBJ whole genome shotgun (WGS) entry which is preliminary data.</text>
</comment>
<gene>
    <name evidence="3" type="ORF">ACFFP0_28075</name>
</gene>
<dbReference type="InterPro" id="IPR011010">
    <property type="entry name" value="DNA_brk_join_enz"/>
</dbReference>
<dbReference type="RefSeq" id="WP_377265524.1">
    <property type="nucleotide sequence ID" value="NZ_JBHMAA010000037.1"/>
</dbReference>
<keyword evidence="1" id="KW-0233">DNA recombination</keyword>
<dbReference type="PROSITE" id="PS51898">
    <property type="entry name" value="TYR_RECOMBINASE"/>
    <property type="match status" value="1"/>
</dbReference>
<evidence type="ECO:0000256" key="1">
    <source>
        <dbReference type="ARBA" id="ARBA00023172"/>
    </source>
</evidence>
<dbReference type="Proteomes" id="UP001589692">
    <property type="component" value="Unassembled WGS sequence"/>
</dbReference>
<sequence>MTNNRSSSSVNFRTLERGRFHLIVRQSVWEDGRRVKRPVLYLAIPDGTGIRISRYQPLLDYYADHAAMSYKWMHNAARSMGALVDHSLAIAATPEFHVWKAQGVLQRRLLRGLAKSLVFGTMQLAPHGRIVDVTKLYWSGLGKRQAKVLLSSLTLHFRWLRDDPAASSWVQAAATDATASIPGVAFGLAMELAIRKQNSLLTHLKGMKKEPAHAFPGVIRRPTKVIDAVPAFPAKYVAPFLYRGFSDEAGDGDEAAQIAAHLIFSLGIRASEAFHLYATDIQFIRDDPYIFFHHPEAGKINRAGIEISRTDYLREFGFVPRNLDEGSPFKAGWKGMAGDDVGTPGFFLPITSLRRRTAMLLKRYLLVTRPKIMARRPASAGDHPFLLVTARRHDTLHGVGVGDPYSMSAFDYSWTQAINWLGKRYDDPQMLIPDKPRGTTKHGGRHFFGRFLHSLGVEGPIIQRCMHHASLKSHHVYTRLTAFEINNLLQEVMERPSSSKSKFRDMRMAFMAQFDDPAFFTQQR</sequence>